<evidence type="ECO:0000256" key="2">
    <source>
        <dbReference type="ARBA" id="ARBA00008770"/>
    </source>
</evidence>
<gene>
    <name evidence="5" type="ordered locus">LFE_0914</name>
</gene>
<evidence type="ECO:0000256" key="3">
    <source>
        <dbReference type="ARBA" id="ARBA00022801"/>
    </source>
</evidence>
<proteinExistence type="inferred from homology"/>
<reference evidence="6" key="2">
    <citation type="submission" date="2012-03" db="EMBL/GenBank/DDBJ databases">
        <title>The complete genome sequence of the pioneer microbe on fresh volcanic deposit, Leptospirillum ferrooxidans strain C2-3.</title>
        <authorList>
            <person name="Fujimura R."/>
            <person name="Sato Y."/>
            <person name="Nishizawa T."/>
            <person name="Nanba K."/>
            <person name="Oshima K."/>
            <person name="Hattori M."/>
            <person name="Kamijo T."/>
            <person name="Ohta H."/>
        </authorList>
    </citation>
    <scope>NUCLEOTIDE SEQUENCE [LARGE SCALE GENOMIC DNA]</scope>
    <source>
        <strain evidence="6">C2-3</strain>
    </source>
</reference>
<keyword evidence="4" id="KW-0460">Magnesium</keyword>
<dbReference type="PATRIC" id="fig|1162668.3.peg.1043"/>
<dbReference type="InterPro" id="IPR023214">
    <property type="entry name" value="HAD_sf"/>
</dbReference>
<dbReference type="Gene3D" id="3.30.70.1020">
    <property type="entry name" value="Trehalose-6-phosphate phosphatase related protein, domain 2"/>
    <property type="match status" value="1"/>
</dbReference>
<dbReference type="SUPFAM" id="SSF56784">
    <property type="entry name" value="HAD-like"/>
    <property type="match status" value="1"/>
</dbReference>
<dbReference type="KEGG" id="lfc:LFE_0914"/>
<keyword evidence="6" id="KW-1185">Reference proteome</keyword>
<dbReference type="InterPro" id="IPR006379">
    <property type="entry name" value="HAD-SF_hydro_IIB"/>
</dbReference>
<dbReference type="GO" id="GO:0004805">
    <property type="term" value="F:trehalose-phosphatase activity"/>
    <property type="evidence" value="ECO:0007669"/>
    <property type="project" value="UniProtKB-EC"/>
</dbReference>
<organism evidence="5 6">
    <name type="scientific">Leptospirillum ferrooxidans (strain C2-3)</name>
    <dbReference type="NCBI Taxonomy" id="1162668"/>
    <lineage>
        <taxon>Bacteria</taxon>
        <taxon>Pseudomonadati</taxon>
        <taxon>Nitrospirota</taxon>
        <taxon>Nitrospiria</taxon>
        <taxon>Nitrospirales</taxon>
        <taxon>Nitrospiraceae</taxon>
        <taxon>Leptospirillum</taxon>
    </lineage>
</organism>
<dbReference type="Proteomes" id="UP000007382">
    <property type="component" value="Chromosome"/>
</dbReference>
<dbReference type="PANTHER" id="PTHR43768:SF3">
    <property type="entry name" value="TREHALOSE 6-PHOSPHATE PHOSPHATASE"/>
    <property type="match status" value="1"/>
</dbReference>
<dbReference type="HOGENOM" id="CLU_037265_1_1_0"/>
<dbReference type="GO" id="GO:0005992">
    <property type="term" value="P:trehalose biosynthetic process"/>
    <property type="evidence" value="ECO:0007669"/>
    <property type="project" value="UniProtKB-UniPathway"/>
</dbReference>
<comment type="similarity">
    <text evidence="2 4">Belongs to the trehalose phosphatase family.</text>
</comment>
<evidence type="ECO:0000256" key="1">
    <source>
        <dbReference type="ARBA" id="ARBA00005199"/>
    </source>
</evidence>
<dbReference type="OrthoDB" id="9814913at2"/>
<comment type="pathway">
    <text evidence="1 4">Glycan biosynthesis; trehalose biosynthesis.</text>
</comment>
<keyword evidence="3 4" id="KW-0378">Hydrolase</keyword>
<reference evidence="5 6" key="1">
    <citation type="journal article" date="2012" name="J. Bacteriol.">
        <title>Complete Genome Sequence of Leptospirillum ferrooxidans Strain C2-3, Isolated from a Fresh Volcanic Ash Deposit on the Island of Miyake, Japan.</title>
        <authorList>
            <person name="Fujimura R."/>
            <person name="Sato Y."/>
            <person name="Nishizawa T."/>
            <person name="Oshima K."/>
            <person name="Kim S.-W."/>
            <person name="Hattori M."/>
            <person name="Kamijo T."/>
            <person name="Ohta H."/>
        </authorList>
    </citation>
    <scope>NUCLEOTIDE SEQUENCE [LARGE SCALE GENOMIC DNA]</scope>
    <source>
        <strain evidence="5 6">C2-3</strain>
    </source>
</reference>
<dbReference type="InterPro" id="IPR036412">
    <property type="entry name" value="HAD-like_sf"/>
</dbReference>
<dbReference type="InterPro" id="IPR003337">
    <property type="entry name" value="Trehalose_PPase"/>
</dbReference>
<evidence type="ECO:0000313" key="6">
    <source>
        <dbReference type="Proteomes" id="UP000007382"/>
    </source>
</evidence>
<dbReference type="GO" id="GO:0046872">
    <property type="term" value="F:metal ion binding"/>
    <property type="evidence" value="ECO:0007669"/>
    <property type="project" value="UniProtKB-KW"/>
</dbReference>
<dbReference type="Pfam" id="PF02358">
    <property type="entry name" value="Trehalose_PPase"/>
    <property type="match status" value="1"/>
</dbReference>
<evidence type="ECO:0000313" key="5">
    <source>
        <dbReference type="EMBL" id="BAM06618.1"/>
    </source>
</evidence>
<dbReference type="AlphaFoldDB" id="I0IMW9"/>
<comment type="catalytic activity">
    <reaction evidence="4">
        <text>alpha,alpha-trehalose 6-phosphate + H2O = alpha,alpha-trehalose + phosphate</text>
        <dbReference type="Rhea" id="RHEA:23420"/>
        <dbReference type="ChEBI" id="CHEBI:15377"/>
        <dbReference type="ChEBI" id="CHEBI:16551"/>
        <dbReference type="ChEBI" id="CHEBI:43474"/>
        <dbReference type="ChEBI" id="CHEBI:58429"/>
        <dbReference type="EC" id="3.1.3.12"/>
    </reaction>
</comment>
<dbReference type="EC" id="3.1.3.12" evidence="4"/>
<dbReference type="EMBL" id="AP012342">
    <property type="protein sequence ID" value="BAM06618.1"/>
    <property type="molecule type" value="Genomic_DNA"/>
</dbReference>
<sequence length="261" mass="30327">MKPILEETILFLDFDGTLAEIRDTPDEVYLDQEQWMILENLSKKHSLFVLSGRSFHDIQKRVPRSLAGLSGDHGAIREFGKEVFIIPAGQTIKELLKTLSKEIFSLESEYPKMLVETKDFSLSIHYRNLPEEEVPDLYKKISAIKRRVDTTNILVEAKGKSVWEYRHPDARKEKAVSWFVEKIKEKEASLKKTRNVFIGDDLTDWNSIIWAGNSGGKGIWVGENFPYPIETYKPEKRISPKEIWKDLEMWSKDDTFIPFSD</sequence>
<comment type="function">
    <text evidence="4">Removes the phosphate from trehalose 6-phosphate to produce free trehalose.</text>
</comment>
<dbReference type="NCBIfam" id="TIGR01484">
    <property type="entry name" value="HAD-SF-IIB"/>
    <property type="match status" value="1"/>
</dbReference>
<keyword evidence="4" id="KW-0479">Metal-binding</keyword>
<name>I0IMW9_LEPFC</name>
<dbReference type="Gene3D" id="3.40.50.1000">
    <property type="entry name" value="HAD superfamily/HAD-like"/>
    <property type="match status" value="1"/>
</dbReference>
<dbReference type="PANTHER" id="PTHR43768">
    <property type="entry name" value="TREHALOSE 6-PHOSPHATE PHOSPHATASE"/>
    <property type="match status" value="1"/>
</dbReference>
<dbReference type="RefSeq" id="WP_014449109.1">
    <property type="nucleotide sequence ID" value="NC_017094.1"/>
</dbReference>
<evidence type="ECO:0000256" key="4">
    <source>
        <dbReference type="RuleBase" id="RU361117"/>
    </source>
</evidence>
<protein>
    <recommendedName>
        <fullName evidence="4">Trehalose 6-phosphate phosphatase</fullName>
        <ecNumber evidence="4">3.1.3.12</ecNumber>
    </recommendedName>
</protein>
<dbReference type="eggNOG" id="COG1877">
    <property type="taxonomic scope" value="Bacteria"/>
</dbReference>
<accession>I0IMW9</accession>
<dbReference type="UniPathway" id="UPA00299"/>
<comment type="cofactor">
    <cofactor evidence="4">
        <name>Mg(2+)</name>
        <dbReference type="ChEBI" id="CHEBI:18420"/>
    </cofactor>
</comment>
<dbReference type="NCBIfam" id="TIGR00685">
    <property type="entry name" value="T6PP"/>
    <property type="match status" value="1"/>
</dbReference>
<dbReference type="InterPro" id="IPR044651">
    <property type="entry name" value="OTSB-like"/>
</dbReference>
<dbReference type="STRING" id="1162668.LFE_0914"/>